<keyword evidence="3" id="KW-1185">Reference proteome</keyword>
<keyword evidence="1" id="KW-0175">Coiled coil</keyword>
<evidence type="ECO:0000256" key="1">
    <source>
        <dbReference type="SAM" id="Coils"/>
    </source>
</evidence>
<proteinExistence type="predicted"/>
<dbReference type="RefSeq" id="WP_339617892.1">
    <property type="nucleotide sequence ID" value="NZ_AP031500.1"/>
</dbReference>
<dbReference type="InterPro" id="IPR046703">
    <property type="entry name" value="DUF6776"/>
</dbReference>
<accession>A0ABV7HQB0</accession>
<feature type="coiled-coil region" evidence="1">
    <location>
        <begin position="59"/>
        <end position="114"/>
    </location>
</feature>
<evidence type="ECO:0000313" key="3">
    <source>
        <dbReference type="Proteomes" id="UP001595548"/>
    </source>
</evidence>
<comment type="caution">
    <text evidence="2">The sequence shown here is derived from an EMBL/GenBank/DDBJ whole genome shotgun (WGS) entry which is preliminary data.</text>
</comment>
<dbReference type="Pfam" id="PF20567">
    <property type="entry name" value="DUF6776"/>
    <property type="match status" value="1"/>
</dbReference>
<name>A0ABV7HQB0_9GAMM</name>
<reference evidence="3" key="1">
    <citation type="journal article" date="2019" name="Int. J. Syst. Evol. Microbiol.">
        <title>The Global Catalogue of Microorganisms (GCM) 10K type strain sequencing project: providing services to taxonomists for standard genome sequencing and annotation.</title>
        <authorList>
            <consortium name="The Broad Institute Genomics Platform"/>
            <consortium name="The Broad Institute Genome Sequencing Center for Infectious Disease"/>
            <person name="Wu L."/>
            <person name="Ma J."/>
        </authorList>
    </citation>
    <scope>NUCLEOTIDE SEQUENCE [LARGE SCALE GENOMIC DNA]</scope>
    <source>
        <strain evidence="3">KCTC 52141</strain>
    </source>
</reference>
<evidence type="ECO:0000313" key="2">
    <source>
        <dbReference type="EMBL" id="MFC3155942.1"/>
    </source>
</evidence>
<protein>
    <submittedName>
        <fullName evidence="2">DUF6776 family protein</fullName>
    </submittedName>
</protein>
<gene>
    <name evidence="2" type="ORF">ACFOEB_12075</name>
</gene>
<organism evidence="2 3">
    <name type="scientific">Gilvimarinus japonicus</name>
    <dbReference type="NCBI Taxonomy" id="1796469"/>
    <lineage>
        <taxon>Bacteria</taxon>
        <taxon>Pseudomonadati</taxon>
        <taxon>Pseudomonadota</taxon>
        <taxon>Gammaproteobacteria</taxon>
        <taxon>Cellvibrionales</taxon>
        <taxon>Cellvibrionaceae</taxon>
        <taxon>Gilvimarinus</taxon>
    </lineage>
</organism>
<sequence length="246" mass="27190">MSSVKGSKQYSMKVVPSRPGRNVALVLLVLLLLVATAGGGYLYGYWMGLGGKSFALGESDQLSSQLQDSRLEAEQLRQQVANLTLSSEVDRQANDSVRNEVIDLREQIASLEADISFYRGLMAPGDEASGLKIGEVSLTARNEPRHFNYKFVVQQLATQHSVISGAIEITLVGRRAGESERLALYEVSDEVDDNDIKLRFKYFQNIEGDMMLPEGFEPEKIELVAQSTGKNAAEAKKSVSWRVRDL</sequence>
<dbReference type="Proteomes" id="UP001595548">
    <property type="component" value="Unassembled WGS sequence"/>
</dbReference>
<dbReference type="EMBL" id="JBHRTL010000008">
    <property type="protein sequence ID" value="MFC3155942.1"/>
    <property type="molecule type" value="Genomic_DNA"/>
</dbReference>